<name>A0AAN7KLZ5_TRANT</name>
<feature type="compositionally biased region" description="Pro residues" evidence="1">
    <location>
        <begin position="317"/>
        <end position="354"/>
    </location>
</feature>
<gene>
    <name evidence="3" type="ORF">SAY86_027245</name>
</gene>
<feature type="compositionally biased region" description="Polar residues" evidence="1">
    <location>
        <begin position="191"/>
        <end position="210"/>
    </location>
</feature>
<sequence length="541" mass="59335">MASGNSGRASSGSKGFDFASDDILCSYEDYVNQDSSNGSHSDPGMGNSSAKDFHKSRLVRPMHATPVYSQPEDSPNQDMAIIVEKSMKKHTENLMRFLEGISSRLSQVELYCYNLDKSIGEMRSELNQDNKDTEAKLKSLDKHVQEVHRSVQILRDKQELVETQKELAKLQHAQKESSSANSHSNEERPSTPVSESKNTDNASDAPNSQLALALPHQVAPPQSVPPPSQAPSQAVSQQQAYYLPTAQTPNISGTPQHPQFQYVMSSDPQGRSTQVQDISRIPPPSAQSQVNQTPTMHPFPQYQQQWSQQLTQQVAVQPPPQQQAPVPPQLRTPPTPMYSPYPPTQSANPSPPPHQETIPSNMPMQVPYSGAPPPVSSRAETVPYGYGGPGMNIQQQPMPQPVKGSFRPQPGDGYTGGPQNPVPPNSGYMTYEADVGRTQYQPSQQAHFSQGIYPPSNVPHPNLQGNPPSNLMPRNSGNFQFAHTHPRGEMIDKLVSMGFRGDHVAAVIQRMEESGQPVDFNAVLDRLNMQSSVGSQRGWSG</sequence>
<feature type="domain" description="DUF1421" evidence="2">
    <location>
        <begin position="488"/>
        <end position="531"/>
    </location>
</feature>
<evidence type="ECO:0000313" key="3">
    <source>
        <dbReference type="EMBL" id="KAK4769095.1"/>
    </source>
</evidence>
<dbReference type="InterPro" id="IPR010820">
    <property type="entry name" value="DUF1421"/>
</dbReference>
<comment type="caution">
    <text evidence="3">The sequence shown here is derived from an EMBL/GenBank/DDBJ whole genome shotgun (WGS) entry which is preliminary data.</text>
</comment>
<feature type="compositionally biased region" description="Polar residues" evidence="1">
    <location>
        <begin position="286"/>
        <end position="295"/>
    </location>
</feature>
<feature type="compositionally biased region" description="Low complexity" evidence="1">
    <location>
        <begin position="230"/>
        <end position="240"/>
    </location>
</feature>
<evidence type="ECO:0000256" key="1">
    <source>
        <dbReference type="SAM" id="MobiDB-lite"/>
    </source>
</evidence>
<feature type="region of interest" description="Disordered" evidence="1">
    <location>
        <begin position="168"/>
        <end position="376"/>
    </location>
</feature>
<keyword evidence="4" id="KW-1185">Reference proteome</keyword>
<feature type="compositionally biased region" description="Low complexity" evidence="1">
    <location>
        <begin position="298"/>
        <end position="316"/>
    </location>
</feature>
<dbReference type="AlphaFoldDB" id="A0AAN7KLZ5"/>
<reference evidence="3 4" key="1">
    <citation type="journal article" date="2023" name="Hortic Res">
        <title>Pangenome of water caltrop reveals structural variations and asymmetric subgenome divergence after allopolyploidization.</title>
        <authorList>
            <person name="Zhang X."/>
            <person name="Chen Y."/>
            <person name="Wang L."/>
            <person name="Yuan Y."/>
            <person name="Fang M."/>
            <person name="Shi L."/>
            <person name="Lu R."/>
            <person name="Comes H.P."/>
            <person name="Ma Y."/>
            <person name="Chen Y."/>
            <person name="Huang G."/>
            <person name="Zhou Y."/>
            <person name="Zheng Z."/>
            <person name="Qiu Y."/>
        </authorList>
    </citation>
    <scope>NUCLEOTIDE SEQUENCE [LARGE SCALE GENOMIC DNA]</scope>
    <source>
        <strain evidence="3">F231</strain>
    </source>
</reference>
<proteinExistence type="predicted"/>
<dbReference type="PANTHER" id="PTHR31805">
    <property type="entry name" value="RECEPTOR-LIKE KINASE, PUTATIVE (DUF1421)-RELATED"/>
    <property type="match status" value="1"/>
</dbReference>
<evidence type="ECO:0000313" key="4">
    <source>
        <dbReference type="Proteomes" id="UP001346149"/>
    </source>
</evidence>
<protein>
    <recommendedName>
        <fullName evidence="2">DUF1421 domain-containing protein</fullName>
    </recommendedName>
</protein>
<dbReference type="PANTHER" id="PTHR31805:SF16">
    <property type="entry name" value="FORMIN-LIKE PROTEIN (DUF1421)"/>
    <property type="match status" value="1"/>
</dbReference>
<accession>A0AAN7KLZ5</accession>
<dbReference type="Proteomes" id="UP001346149">
    <property type="component" value="Unassembled WGS sequence"/>
</dbReference>
<feature type="compositionally biased region" description="Polar residues" evidence="1">
    <location>
        <begin position="245"/>
        <end position="277"/>
    </location>
</feature>
<organism evidence="3 4">
    <name type="scientific">Trapa natans</name>
    <name type="common">Water chestnut</name>
    <dbReference type="NCBI Taxonomy" id="22666"/>
    <lineage>
        <taxon>Eukaryota</taxon>
        <taxon>Viridiplantae</taxon>
        <taxon>Streptophyta</taxon>
        <taxon>Embryophyta</taxon>
        <taxon>Tracheophyta</taxon>
        <taxon>Spermatophyta</taxon>
        <taxon>Magnoliopsida</taxon>
        <taxon>eudicotyledons</taxon>
        <taxon>Gunneridae</taxon>
        <taxon>Pentapetalae</taxon>
        <taxon>rosids</taxon>
        <taxon>malvids</taxon>
        <taxon>Myrtales</taxon>
        <taxon>Lythraceae</taxon>
        <taxon>Trapa</taxon>
    </lineage>
</organism>
<evidence type="ECO:0000259" key="2">
    <source>
        <dbReference type="Pfam" id="PF07223"/>
    </source>
</evidence>
<feature type="region of interest" description="Disordered" evidence="1">
    <location>
        <begin position="389"/>
        <end position="430"/>
    </location>
</feature>
<dbReference type="EMBL" id="JAXQNO010000021">
    <property type="protein sequence ID" value="KAK4769095.1"/>
    <property type="molecule type" value="Genomic_DNA"/>
</dbReference>
<feature type="compositionally biased region" description="Polar residues" evidence="1">
    <location>
        <begin position="32"/>
        <end position="50"/>
    </location>
</feature>
<feature type="region of interest" description="Disordered" evidence="1">
    <location>
        <begin position="31"/>
        <end position="51"/>
    </location>
</feature>
<dbReference type="Pfam" id="PF07223">
    <property type="entry name" value="DUF1421"/>
    <property type="match status" value="1"/>
</dbReference>